<reference evidence="1 2" key="1">
    <citation type="journal article" date="2013" name="PLoS ONE">
        <title>Genomic and secretomic analyses reveal unique features of the lignocellulolytic enzyme system of Penicillium decumbens.</title>
        <authorList>
            <person name="Liu G."/>
            <person name="Zhang L."/>
            <person name="Wei X."/>
            <person name="Zou G."/>
            <person name="Qin Y."/>
            <person name="Ma L."/>
            <person name="Li J."/>
            <person name="Zheng H."/>
            <person name="Wang S."/>
            <person name="Wang C."/>
            <person name="Xun L."/>
            <person name="Zhao G.-P."/>
            <person name="Zhou Z."/>
            <person name="Qu Y."/>
        </authorList>
    </citation>
    <scope>NUCLEOTIDE SEQUENCE [LARGE SCALE GENOMIC DNA]</scope>
    <source>
        <strain evidence="2">114-2 / CGMCC 5302</strain>
    </source>
</reference>
<evidence type="ECO:0000313" key="1">
    <source>
        <dbReference type="EMBL" id="EPS33535.1"/>
    </source>
</evidence>
<gene>
    <name evidence="1" type="ORF">PDE_08497</name>
</gene>
<accession>S7ZS39</accession>
<dbReference type="AlphaFoldDB" id="S7ZS39"/>
<protein>
    <submittedName>
        <fullName evidence="1">Uncharacterized protein</fullName>
    </submittedName>
</protein>
<dbReference type="HOGENOM" id="CLU_2334314_0_0_1"/>
<sequence length="98" mass="11005">MSCKVTVGRHLPRFLTKVNLGFDYRIRTDTENIQKAGSVRRNNCLVPQCGANSVRISMSCRNIVYRLPFDKLFPPRLNYGVWMGTPASVVLLVSCSGI</sequence>
<name>S7ZS39_PENO1</name>
<proteinExistence type="predicted"/>
<organism evidence="1 2">
    <name type="scientific">Penicillium oxalicum (strain 114-2 / CGMCC 5302)</name>
    <name type="common">Penicillium decumbens</name>
    <dbReference type="NCBI Taxonomy" id="933388"/>
    <lineage>
        <taxon>Eukaryota</taxon>
        <taxon>Fungi</taxon>
        <taxon>Dikarya</taxon>
        <taxon>Ascomycota</taxon>
        <taxon>Pezizomycotina</taxon>
        <taxon>Eurotiomycetes</taxon>
        <taxon>Eurotiomycetidae</taxon>
        <taxon>Eurotiales</taxon>
        <taxon>Aspergillaceae</taxon>
        <taxon>Penicillium</taxon>
    </lineage>
</organism>
<keyword evidence="2" id="KW-1185">Reference proteome</keyword>
<dbReference type="EMBL" id="KB644415">
    <property type="protein sequence ID" value="EPS33535.1"/>
    <property type="molecule type" value="Genomic_DNA"/>
</dbReference>
<dbReference type="Proteomes" id="UP000019376">
    <property type="component" value="Unassembled WGS sequence"/>
</dbReference>
<evidence type="ECO:0000313" key="2">
    <source>
        <dbReference type="Proteomes" id="UP000019376"/>
    </source>
</evidence>